<organism evidence="3 4">
    <name type="scientific">Gimesia maris</name>
    <dbReference type="NCBI Taxonomy" id="122"/>
    <lineage>
        <taxon>Bacteria</taxon>
        <taxon>Pseudomonadati</taxon>
        <taxon>Planctomycetota</taxon>
        <taxon>Planctomycetia</taxon>
        <taxon>Planctomycetales</taxon>
        <taxon>Planctomycetaceae</taxon>
        <taxon>Gimesia</taxon>
    </lineage>
</organism>
<evidence type="ECO:0000256" key="1">
    <source>
        <dbReference type="SAM" id="Coils"/>
    </source>
</evidence>
<dbReference type="EMBL" id="DQAY01000115">
    <property type="protein sequence ID" value="HCO24986.1"/>
    <property type="molecule type" value="Genomic_DNA"/>
</dbReference>
<sequence length="657" mass="76407">MIAVEPDQRSWTAAIEMVLRSFALSLLVPERYYTRVRAYIEKQKLTDAKGVGLRLDYLCVGNVAEGSGDRIPASSLYHKLQLKPKHPLTPWVKEEVQQRYNFQCCDSVDEFDQVSRNALTANCHVKFNRKRHQKDDRDRTTDPRFFVLGWNNAEKKKYVLRHIQELNAEYEALQNQMNSLEDQLEELQSISQAAEFVLKITDFDQIDIAHHQTAIDTLKAEKKKLETSNNTVQVLKNQLEQAKEQEHSLSAERDEKLGQHAKLEDSITRVRTLLENTNADIKKQHENGNYQLHEKYFPEIADSIKADTLAIDNLESRMLDWKEKTQKTIDKLREPLDRIKEKLIEVMSKYLREFKEEADDLDARIESLESFLGLLEQVHEEDLPRYERQFKDKLNDQVSQEIALFNTELRTEQKQIEEKIHQLNSALKKVNYSPATFMQLKPSHVNDREIEDFKRSLRECLDESLEQTSEANEARFLRIQSLVQRLSDKEMSSWRKKVIDVRNWYNFVAEEIVFESRETRSTYDGSSGQSGGEKAKLAFTILVAALAYQLDIDPDGNTPGRFQFVVVDEMFSKVDDQNAEYALKLFDQFGLQLLIVAPLDAKARVTEPFVDRYLSVVKDEFTSRSKLLSMTAQEYQNEVQKDSPKSRSRSRNSPSSK</sequence>
<protein>
    <recommendedName>
        <fullName evidence="5">Chromosome partition protein Smc</fullName>
    </recommendedName>
</protein>
<proteinExistence type="predicted"/>
<dbReference type="Pfam" id="PF13558">
    <property type="entry name" value="SbcC_Walker_B"/>
    <property type="match status" value="1"/>
</dbReference>
<dbReference type="Gene3D" id="3.40.50.300">
    <property type="entry name" value="P-loop containing nucleotide triphosphate hydrolases"/>
    <property type="match status" value="1"/>
</dbReference>
<comment type="caution">
    <text evidence="3">The sequence shown here is derived from an EMBL/GenBank/DDBJ whole genome shotgun (WGS) entry which is preliminary data.</text>
</comment>
<feature type="region of interest" description="Disordered" evidence="2">
    <location>
        <begin position="633"/>
        <end position="657"/>
    </location>
</feature>
<dbReference type="InterPro" id="IPR027417">
    <property type="entry name" value="P-loop_NTPase"/>
</dbReference>
<dbReference type="SUPFAM" id="SSF52540">
    <property type="entry name" value="P-loop containing nucleoside triphosphate hydrolases"/>
    <property type="match status" value="1"/>
</dbReference>
<dbReference type="Proteomes" id="UP000263642">
    <property type="component" value="Unassembled WGS sequence"/>
</dbReference>
<evidence type="ECO:0000256" key="2">
    <source>
        <dbReference type="SAM" id="MobiDB-lite"/>
    </source>
</evidence>
<reference evidence="3 4" key="1">
    <citation type="journal article" date="2018" name="Nat. Biotechnol.">
        <title>A standardized bacterial taxonomy based on genome phylogeny substantially revises the tree of life.</title>
        <authorList>
            <person name="Parks D.H."/>
            <person name="Chuvochina M."/>
            <person name="Waite D.W."/>
            <person name="Rinke C."/>
            <person name="Skarshewski A."/>
            <person name="Chaumeil P.A."/>
            <person name="Hugenholtz P."/>
        </authorList>
    </citation>
    <scope>NUCLEOTIDE SEQUENCE [LARGE SCALE GENOMIC DNA]</scope>
    <source>
        <strain evidence="3">UBA9375</strain>
    </source>
</reference>
<name>A0A3D3R8S7_9PLAN</name>
<evidence type="ECO:0000313" key="4">
    <source>
        <dbReference type="Proteomes" id="UP000263642"/>
    </source>
</evidence>
<evidence type="ECO:0000313" key="3">
    <source>
        <dbReference type="EMBL" id="HCO24986.1"/>
    </source>
</evidence>
<feature type="coiled-coil region" evidence="1">
    <location>
        <begin position="156"/>
        <end position="259"/>
    </location>
</feature>
<gene>
    <name evidence="3" type="ORF">DIT97_18900</name>
</gene>
<accession>A0A3D3R8S7</accession>
<evidence type="ECO:0008006" key="5">
    <source>
        <dbReference type="Google" id="ProtNLM"/>
    </source>
</evidence>
<dbReference type="AlphaFoldDB" id="A0A3D3R8S7"/>
<keyword evidence="1" id="KW-0175">Coiled coil</keyword>